<dbReference type="PATRIC" id="fig|1227466.3.peg.2564"/>
<comment type="caution">
    <text evidence="2">The sequence shown here is derived from an EMBL/GenBank/DDBJ whole genome shotgun (WGS) entry which is preliminary data.</text>
</comment>
<dbReference type="EMBL" id="AOJL01000054">
    <property type="protein sequence ID" value="ELZ45129.1"/>
    <property type="molecule type" value="Genomic_DNA"/>
</dbReference>
<evidence type="ECO:0000313" key="2">
    <source>
        <dbReference type="EMBL" id="ELZ45129.1"/>
    </source>
</evidence>
<dbReference type="Proteomes" id="UP000011509">
    <property type="component" value="Unassembled WGS sequence"/>
</dbReference>
<evidence type="ECO:0000259" key="1">
    <source>
        <dbReference type="Pfam" id="PF23921"/>
    </source>
</evidence>
<dbReference type="Pfam" id="PF23921">
    <property type="entry name" value="DUF7260"/>
    <property type="match status" value="1"/>
</dbReference>
<dbReference type="AlphaFoldDB" id="M0EFE4"/>
<sequence length="85" mass="9366">MSVDTHIEQAQSRVRAEQEAIDEKLDAYETFIRRVTKLETDQTPSSTAGLTTAGGVTRIATDASGPDRCRTVRTAFDETIRHTAL</sequence>
<name>M0EFE4_9EURY</name>
<evidence type="ECO:0000313" key="3">
    <source>
        <dbReference type="Proteomes" id="UP000011509"/>
    </source>
</evidence>
<feature type="domain" description="DUF7260" evidence="1">
    <location>
        <begin position="5"/>
        <end position="83"/>
    </location>
</feature>
<protein>
    <recommendedName>
        <fullName evidence="1">DUF7260 domain-containing protein</fullName>
    </recommendedName>
</protein>
<accession>M0EFE4</accession>
<organism evidence="2 3">
    <name type="scientific">Halorubrum coriense DSM 10284</name>
    <dbReference type="NCBI Taxonomy" id="1227466"/>
    <lineage>
        <taxon>Archaea</taxon>
        <taxon>Methanobacteriati</taxon>
        <taxon>Methanobacteriota</taxon>
        <taxon>Stenosarchaea group</taxon>
        <taxon>Halobacteria</taxon>
        <taxon>Halobacteriales</taxon>
        <taxon>Haloferacaceae</taxon>
        <taxon>Halorubrum</taxon>
    </lineage>
</organism>
<keyword evidence="3" id="KW-1185">Reference proteome</keyword>
<dbReference type="InterPro" id="IPR055684">
    <property type="entry name" value="DUF7260"/>
</dbReference>
<dbReference type="STRING" id="1227466.C464_12820"/>
<gene>
    <name evidence="2" type="ORF">C464_12820</name>
</gene>
<reference evidence="2 3" key="1">
    <citation type="journal article" date="2014" name="PLoS Genet.">
        <title>Phylogenetically driven sequencing of extremely halophilic archaea reveals strategies for static and dynamic osmo-response.</title>
        <authorList>
            <person name="Becker E.A."/>
            <person name="Seitzer P.M."/>
            <person name="Tritt A."/>
            <person name="Larsen D."/>
            <person name="Krusor M."/>
            <person name="Yao A.I."/>
            <person name="Wu D."/>
            <person name="Madern D."/>
            <person name="Eisen J.A."/>
            <person name="Darling A.E."/>
            <person name="Facciotti M.T."/>
        </authorList>
    </citation>
    <scope>NUCLEOTIDE SEQUENCE [LARGE SCALE GENOMIC DNA]</scope>
    <source>
        <strain evidence="2 3">DSM 10284</strain>
    </source>
</reference>
<proteinExistence type="predicted"/>